<protein>
    <submittedName>
        <fullName evidence="6">DNA-binding IclR family transcriptional regulator</fullName>
    </submittedName>
</protein>
<name>A0ABU1ULR0_9ACTN</name>
<dbReference type="Proteomes" id="UP001257739">
    <property type="component" value="Unassembled WGS sequence"/>
</dbReference>
<sequence length="249" mass="25679">MAVSVLRGLDLLEAVGMGEVGVSELARRTGFDKASVSRTVKALVEAGWLFRDGDKVSLGAKSLTLGGATPQREAVNRANEIVRIVGGITMMSCFATQLYGEQQAIMAASQGTGMPVIAADGSRYPTYVTVSGLCLLAALPPADADAVVDAADLSVFSPGAISGADQLKQDVATARDGSIVVDRGRADPSYGCVAKVWNIEGMSTPMSLSVLGPLTRIDAELDLCERLLVAATEPGADRLSIMAAFAAGS</sequence>
<proteinExistence type="predicted"/>
<dbReference type="CDD" id="cd00090">
    <property type="entry name" value="HTH_ARSR"/>
    <property type="match status" value="1"/>
</dbReference>
<evidence type="ECO:0000259" key="4">
    <source>
        <dbReference type="PROSITE" id="PS51077"/>
    </source>
</evidence>
<dbReference type="Gene3D" id="3.30.450.40">
    <property type="match status" value="1"/>
</dbReference>
<feature type="domain" description="IclR-ED" evidence="5">
    <location>
        <begin position="61"/>
        <end position="245"/>
    </location>
</feature>
<dbReference type="RefSeq" id="WP_309967355.1">
    <property type="nucleotide sequence ID" value="NZ_JAVDWH010000001.1"/>
</dbReference>
<reference evidence="6 7" key="1">
    <citation type="submission" date="2023-07" db="EMBL/GenBank/DDBJ databases">
        <title>Sorghum-associated microbial communities from plants grown in Nebraska, USA.</title>
        <authorList>
            <person name="Schachtman D."/>
        </authorList>
    </citation>
    <scope>NUCLEOTIDE SEQUENCE [LARGE SCALE GENOMIC DNA]</scope>
    <source>
        <strain evidence="6 7">BE248</strain>
    </source>
</reference>
<evidence type="ECO:0000313" key="7">
    <source>
        <dbReference type="Proteomes" id="UP001257739"/>
    </source>
</evidence>
<dbReference type="PANTHER" id="PTHR30136:SF35">
    <property type="entry name" value="HTH-TYPE TRANSCRIPTIONAL REGULATOR RV1719"/>
    <property type="match status" value="1"/>
</dbReference>
<dbReference type="InterPro" id="IPR050707">
    <property type="entry name" value="HTH_MetabolicPath_Reg"/>
</dbReference>
<dbReference type="GO" id="GO:0003677">
    <property type="term" value="F:DNA binding"/>
    <property type="evidence" value="ECO:0007669"/>
    <property type="project" value="UniProtKB-KW"/>
</dbReference>
<dbReference type="PROSITE" id="PS51078">
    <property type="entry name" value="ICLR_ED"/>
    <property type="match status" value="1"/>
</dbReference>
<dbReference type="SUPFAM" id="SSF46785">
    <property type="entry name" value="Winged helix' DNA-binding domain"/>
    <property type="match status" value="1"/>
</dbReference>
<keyword evidence="3" id="KW-0804">Transcription</keyword>
<dbReference type="Gene3D" id="1.10.10.10">
    <property type="entry name" value="Winged helix-like DNA-binding domain superfamily/Winged helix DNA-binding domain"/>
    <property type="match status" value="1"/>
</dbReference>
<keyword evidence="1" id="KW-0805">Transcription regulation</keyword>
<evidence type="ECO:0000256" key="1">
    <source>
        <dbReference type="ARBA" id="ARBA00023015"/>
    </source>
</evidence>
<evidence type="ECO:0000259" key="5">
    <source>
        <dbReference type="PROSITE" id="PS51078"/>
    </source>
</evidence>
<dbReference type="PROSITE" id="PS51077">
    <property type="entry name" value="HTH_ICLR"/>
    <property type="match status" value="1"/>
</dbReference>
<evidence type="ECO:0000313" key="6">
    <source>
        <dbReference type="EMBL" id="MDR7086123.1"/>
    </source>
</evidence>
<dbReference type="PANTHER" id="PTHR30136">
    <property type="entry name" value="HELIX-TURN-HELIX TRANSCRIPTIONAL REGULATOR, ICLR FAMILY"/>
    <property type="match status" value="1"/>
</dbReference>
<dbReference type="InterPro" id="IPR036390">
    <property type="entry name" value="WH_DNA-bd_sf"/>
</dbReference>
<accession>A0ABU1ULR0</accession>
<dbReference type="InterPro" id="IPR036388">
    <property type="entry name" value="WH-like_DNA-bd_sf"/>
</dbReference>
<evidence type="ECO:0000256" key="3">
    <source>
        <dbReference type="ARBA" id="ARBA00023163"/>
    </source>
</evidence>
<dbReference type="Pfam" id="PF01614">
    <property type="entry name" value="IclR_C"/>
    <property type="match status" value="1"/>
</dbReference>
<feature type="domain" description="HTH iclR-type" evidence="4">
    <location>
        <begin position="2"/>
        <end position="60"/>
    </location>
</feature>
<dbReference type="InterPro" id="IPR011991">
    <property type="entry name" value="ArsR-like_HTH"/>
</dbReference>
<dbReference type="Pfam" id="PF09339">
    <property type="entry name" value="HTH_IclR"/>
    <property type="match status" value="1"/>
</dbReference>
<evidence type="ECO:0000256" key="2">
    <source>
        <dbReference type="ARBA" id="ARBA00023125"/>
    </source>
</evidence>
<gene>
    <name evidence="6" type="ORF">J2X11_000962</name>
</gene>
<dbReference type="InterPro" id="IPR005471">
    <property type="entry name" value="Tscrpt_reg_IclR_N"/>
</dbReference>
<comment type="caution">
    <text evidence="6">The sequence shown here is derived from an EMBL/GenBank/DDBJ whole genome shotgun (WGS) entry which is preliminary data.</text>
</comment>
<keyword evidence="2 6" id="KW-0238">DNA-binding</keyword>
<keyword evidence="7" id="KW-1185">Reference proteome</keyword>
<dbReference type="InterPro" id="IPR029016">
    <property type="entry name" value="GAF-like_dom_sf"/>
</dbReference>
<dbReference type="EMBL" id="JAVDWH010000001">
    <property type="protein sequence ID" value="MDR7086123.1"/>
    <property type="molecule type" value="Genomic_DNA"/>
</dbReference>
<organism evidence="6 7">
    <name type="scientific">Aeromicrobium panaciterrae</name>
    <dbReference type="NCBI Taxonomy" id="363861"/>
    <lineage>
        <taxon>Bacteria</taxon>
        <taxon>Bacillati</taxon>
        <taxon>Actinomycetota</taxon>
        <taxon>Actinomycetes</taxon>
        <taxon>Propionibacteriales</taxon>
        <taxon>Nocardioidaceae</taxon>
        <taxon>Aeromicrobium</taxon>
    </lineage>
</organism>
<dbReference type="InterPro" id="IPR014757">
    <property type="entry name" value="Tscrpt_reg_IclR_C"/>
</dbReference>
<dbReference type="SUPFAM" id="SSF55781">
    <property type="entry name" value="GAF domain-like"/>
    <property type="match status" value="1"/>
</dbReference>
<dbReference type="SMART" id="SM00346">
    <property type="entry name" value="HTH_ICLR"/>
    <property type="match status" value="1"/>
</dbReference>